<dbReference type="InterPro" id="IPR031618">
    <property type="entry name" value="T4SS_TraI"/>
</dbReference>
<keyword evidence="1" id="KW-0732">Signal</keyword>
<dbReference type="Pfam" id="PF16932">
    <property type="entry name" value="T4SS_TraI"/>
    <property type="match status" value="1"/>
</dbReference>
<feature type="chain" id="PRO_5032684089" evidence="1">
    <location>
        <begin position="16"/>
        <end position="274"/>
    </location>
</feature>
<dbReference type="EMBL" id="CP066681">
    <property type="protein sequence ID" value="QQG37330.1"/>
    <property type="molecule type" value="Genomic_DNA"/>
</dbReference>
<evidence type="ECO:0000313" key="3">
    <source>
        <dbReference type="Proteomes" id="UP000595362"/>
    </source>
</evidence>
<accession>A0A7T5UIC9</accession>
<dbReference type="AlphaFoldDB" id="A0A7T5UIC9"/>
<evidence type="ECO:0000313" key="2">
    <source>
        <dbReference type="EMBL" id="QQG37330.1"/>
    </source>
</evidence>
<feature type="signal peptide" evidence="1">
    <location>
        <begin position="1"/>
        <end position="15"/>
    </location>
</feature>
<sequence length="274" mass="30396">MSLTLLLTMPLAAGAVDVMSGSASLPPPISELENIEGSTTPIKKDDDDKGGMPFDMRRDAMKEAALSYGARGGLAWRTYHIRNELETRATQLDKTFDFRQLLIPAPSGLLIEPPIISEAVNALLIEGSGQEAAVSDRVYEIIRNAHIVSAPRSWRNYLERDWGEVLPPPDILRPSTKEEREEWIVWVREGWEKGLVQADEIFTDDLNQLSADYNGMVRYRLLLAQGMISPPNALQVDRGVTGTGNRMRVGDRAVQITGKPAFVSGAEKWQPANR</sequence>
<organism evidence="2 3">
    <name type="scientific">Micavibrio aeruginosavorus</name>
    <dbReference type="NCBI Taxonomy" id="349221"/>
    <lineage>
        <taxon>Bacteria</taxon>
        <taxon>Pseudomonadati</taxon>
        <taxon>Bdellovibrionota</taxon>
        <taxon>Bdellovibrionia</taxon>
        <taxon>Bdellovibrionales</taxon>
        <taxon>Pseudobdellovibrionaceae</taxon>
        <taxon>Micavibrio</taxon>
    </lineage>
</organism>
<evidence type="ECO:0000256" key="1">
    <source>
        <dbReference type="SAM" id="SignalP"/>
    </source>
</evidence>
<reference evidence="2 3" key="1">
    <citation type="submission" date="2020-07" db="EMBL/GenBank/DDBJ databases">
        <title>Huge and variable diversity of episymbiotic CPR bacteria and DPANN archaea in groundwater ecosystems.</title>
        <authorList>
            <person name="He C.Y."/>
            <person name="Keren R."/>
            <person name="Whittaker M."/>
            <person name="Farag I.F."/>
            <person name="Doudna J."/>
            <person name="Cate J.H.D."/>
            <person name="Banfield J.F."/>
        </authorList>
    </citation>
    <scope>NUCLEOTIDE SEQUENCE [LARGE SCALE GENOMIC DNA]</scope>
    <source>
        <strain evidence="2">NC_groundwater_70_Ag_B-0.1um_54_66</strain>
    </source>
</reference>
<gene>
    <name evidence="2" type="ORF">HYS17_01200</name>
</gene>
<proteinExistence type="predicted"/>
<dbReference type="Proteomes" id="UP000595362">
    <property type="component" value="Chromosome"/>
</dbReference>
<name>A0A7T5UIC9_9BACT</name>
<protein>
    <submittedName>
        <fullName evidence="2">Type IV secretion system DotC family protein</fullName>
    </submittedName>
</protein>